<comment type="subcellular location">
    <subcellularLocation>
        <location evidence="1">Nucleus</location>
    </subcellularLocation>
</comment>
<dbReference type="GO" id="GO:0045944">
    <property type="term" value="P:positive regulation of transcription by RNA polymerase II"/>
    <property type="evidence" value="ECO:0007669"/>
    <property type="project" value="TreeGrafter"/>
</dbReference>
<dbReference type="OMA" id="PISWQNH"/>
<evidence type="ECO:0000313" key="5">
    <source>
        <dbReference type="Proteomes" id="UP000002668"/>
    </source>
</evidence>
<reference evidence="5" key="1">
    <citation type="journal article" date="2011" name="Nat. Commun.">
        <title>Effector diversification within compartments of the Leptosphaeria maculans genome affected by Repeat-Induced Point mutations.</title>
        <authorList>
            <person name="Rouxel T."/>
            <person name="Grandaubert J."/>
            <person name="Hane J.K."/>
            <person name="Hoede C."/>
            <person name="van de Wouw A.P."/>
            <person name="Couloux A."/>
            <person name="Dominguez V."/>
            <person name="Anthouard V."/>
            <person name="Bally P."/>
            <person name="Bourras S."/>
            <person name="Cozijnsen A.J."/>
            <person name="Ciuffetti L.M."/>
            <person name="Degrave A."/>
            <person name="Dilmaghani A."/>
            <person name="Duret L."/>
            <person name="Fudal I."/>
            <person name="Goodwin S.B."/>
            <person name="Gout L."/>
            <person name="Glaser N."/>
            <person name="Linglin J."/>
            <person name="Kema G.H.J."/>
            <person name="Lapalu N."/>
            <person name="Lawrence C.B."/>
            <person name="May K."/>
            <person name="Meyer M."/>
            <person name="Ollivier B."/>
            <person name="Poulain J."/>
            <person name="Schoch C.L."/>
            <person name="Simon A."/>
            <person name="Spatafora J.W."/>
            <person name="Stachowiak A."/>
            <person name="Turgeon B.G."/>
            <person name="Tyler B.M."/>
            <person name="Vincent D."/>
            <person name="Weissenbach J."/>
            <person name="Amselem J."/>
            <person name="Quesneville H."/>
            <person name="Oliver R.P."/>
            <person name="Wincker P."/>
            <person name="Balesdent M.-H."/>
            <person name="Howlett B.J."/>
        </authorList>
    </citation>
    <scope>NUCLEOTIDE SEQUENCE [LARGE SCALE GENOMIC DNA]</scope>
    <source>
        <strain evidence="5">JN3 / isolate v23.1.3 / race Av1-4-5-6-7-8</strain>
    </source>
</reference>
<protein>
    <recommendedName>
        <fullName evidence="6">C6 zinc finger domain containing protein</fullName>
    </recommendedName>
</protein>
<feature type="compositionally biased region" description="Polar residues" evidence="3">
    <location>
        <begin position="229"/>
        <end position="249"/>
    </location>
</feature>
<dbReference type="GO" id="GO:0000976">
    <property type="term" value="F:transcription cis-regulatory region binding"/>
    <property type="evidence" value="ECO:0007669"/>
    <property type="project" value="TreeGrafter"/>
</dbReference>
<dbReference type="InterPro" id="IPR021858">
    <property type="entry name" value="Fun_TF"/>
</dbReference>
<dbReference type="PANTHER" id="PTHR37534:SF43">
    <property type="entry name" value="FINGER DOMAIN PROTEIN, PUTATIVE (AFU_ORTHOLOGUE AFUA_1G01850)-RELATED"/>
    <property type="match status" value="1"/>
</dbReference>
<dbReference type="STRING" id="985895.E4ZGJ1"/>
<evidence type="ECO:0000256" key="3">
    <source>
        <dbReference type="SAM" id="MobiDB-lite"/>
    </source>
</evidence>
<dbReference type="VEuPathDB" id="FungiDB:LEMA_P065370.1"/>
<dbReference type="InParanoid" id="E4ZGJ1"/>
<dbReference type="OrthoDB" id="5229455at2759"/>
<name>E4ZGJ1_LEPMJ</name>
<dbReference type="Pfam" id="PF11951">
    <property type="entry name" value="Fungal_trans_2"/>
    <property type="match status" value="1"/>
</dbReference>
<dbReference type="EMBL" id="FP929064">
    <property type="protein sequence ID" value="CBX90411.1"/>
    <property type="molecule type" value="Genomic_DNA"/>
</dbReference>
<dbReference type="AlphaFoldDB" id="E4ZGJ1"/>
<evidence type="ECO:0000256" key="2">
    <source>
        <dbReference type="ARBA" id="ARBA00023242"/>
    </source>
</evidence>
<feature type="region of interest" description="Disordered" evidence="3">
    <location>
        <begin position="168"/>
        <end position="255"/>
    </location>
</feature>
<feature type="compositionally biased region" description="Low complexity" evidence="3">
    <location>
        <begin position="195"/>
        <end position="204"/>
    </location>
</feature>
<proteinExistence type="predicted"/>
<evidence type="ECO:0000256" key="1">
    <source>
        <dbReference type="ARBA" id="ARBA00004123"/>
    </source>
</evidence>
<dbReference type="PANTHER" id="PTHR37534">
    <property type="entry name" value="TRANSCRIPTIONAL ACTIVATOR PROTEIN UGA3"/>
    <property type="match status" value="1"/>
</dbReference>
<evidence type="ECO:0000313" key="4">
    <source>
        <dbReference type="EMBL" id="CBX90411.1"/>
    </source>
</evidence>
<sequence>MAAGNYTALHQSESLQLILDHRPCKARKIKCIRLNWGGRIKRDQAGTGSDAPSCNQYQTTFSFEENLSPLLSTSPRPLNRHQDACPRPNIPKSAVSQFIVDQTMKQTGQANVDPTLDSVRNLSQQSCFPGTSTASTASPYVPHRFQNPFDFPSALKRGFEPYQCHDTGFIPSNVDMPPPRGFTEPMAKRRKHSSSAESPATTASDVCSPNTGPPTPYSPYLSMPLTPISPVSSDEATSRASQRNQSTEYTPADLHRVSVQSLIHRGPEGTIPDHSSGAVHRHQHSIADKSFTTYGYDCGLPDYDTPNNADFAAIAIFSAQDDVRDLQDEDTYGSADSQLERVAFGKGGYYAKPVPIRISKALGTLPPLLMENPMNLLYFHHFLNHTARILVPHDCERNPFRQILPEMAVHDENIMNLLLAYSAAHRARMLNHREPTNRIAVWVQDVFPRLRQTLIDNPSSISDNTLAVVIMLASLEIICSGTFEVPISWQNHLTMARQLIIARGGPNALGRHNRVAYFLSRWFAYLDVVGSLSGDKNDMMLGSSYWTSSTHASASASGSADVDAQPDQDQDFEIDCLLGFTTHCVANLARISELAKLCKPQRIDAQGNVRPNWTPDPAIIQEANKIGAALQQGLLDCNFSDACTHRRDTSSPSPLSPNQHSEQQQHPHHTPTTPAPEIHATNQLFHWAGLLHLYRRVLAKPAPDPLVQHAVRQIVRLLGDIRRGSSAEACLIFPMFAAGCEALEPGTRETIMRRLSGVEGFGLTHVPKISNLMRRVWDTGKPWESLVSGEFFG</sequence>
<dbReference type="GO" id="GO:0005634">
    <property type="term" value="C:nucleus"/>
    <property type="evidence" value="ECO:0007669"/>
    <property type="project" value="UniProtKB-SubCell"/>
</dbReference>
<organism evidence="4 5">
    <name type="scientific">Leptosphaeria maculans (strain JN3 / isolate v23.1.3 / race Av1-4-5-6-7-8)</name>
    <name type="common">Blackleg fungus</name>
    <name type="synonym">Phoma lingam</name>
    <dbReference type="NCBI Taxonomy" id="985895"/>
    <lineage>
        <taxon>Eukaryota</taxon>
        <taxon>Fungi</taxon>
        <taxon>Dikarya</taxon>
        <taxon>Ascomycota</taxon>
        <taxon>Pezizomycotina</taxon>
        <taxon>Dothideomycetes</taxon>
        <taxon>Pleosporomycetidae</taxon>
        <taxon>Pleosporales</taxon>
        <taxon>Pleosporineae</taxon>
        <taxon>Leptosphaeriaceae</taxon>
        <taxon>Plenodomus</taxon>
        <taxon>Plenodomus lingam/Leptosphaeria maculans species complex</taxon>
    </lineage>
</organism>
<dbReference type="HOGENOM" id="CLU_008109_0_0_1"/>
<gene>
    <name evidence="4" type="ORF">LEMA_P065370.1</name>
</gene>
<dbReference type="GO" id="GO:0003700">
    <property type="term" value="F:DNA-binding transcription factor activity"/>
    <property type="evidence" value="ECO:0007669"/>
    <property type="project" value="TreeGrafter"/>
</dbReference>
<keyword evidence="5" id="KW-1185">Reference proteome</keyword>
<feature type="compositionally biased region" description="Polar residues" evidence="3">
    <location>
        <begin position="650"/>
        <end position="662"/>
    </location>
</feature>
<feature type="region of interest" description="Disordered" evidence="3">
    <location>
        <begin position="645"/>
        <end position="676"/>
    </location>
</feature>
<evidence type="ECO:0008006" key="6">
    <source>
        <dbReference type="Google" id="ProtNLM"/>
    </source>
</evidence>
<dbReference type="Proteomes" id="UP000002668">
    <property type="component" value="Genome"/>
</dbReference>
<dbReference type="eggNOG" id="ENOG502QW7R">
    <property type="taxonomic scope" value="Eukaryota"/>
</dbReference>
<keyword evidence="2" id="KW-0539">Nucleus</keyword>
<accession>E4ZGJ1</accession>